<dbReference type="Pfam" id="PF13365">
    <property type="entry name" value="Trypsin_2"/>
    <property type="match status" value="1"/>
</dbReference>
<evidence type="ECO:0000256" key="1">
    <source>
        <dbReference type="SAM" id="SignalP"/>
    </source>
</evidence>
<dbReference type="RefSeq" id="WP_138856563.1">
    <property type="nucleotide sequence ID" value="NZ_CP040709.1"/>
</dbReference>
<dbReference type="SUPFAM" id="SSF50494">
    <property type="entry name" value="Trypsin-like serine proteases"/>
    <property type="match status" value="1"/>
</dbReference>
<protein>
    <submittedName>
        <fullName evidence="2">S1-C subfamily serine protease</fullName>
    </submittedName>
</protein>
<dbReference type="GO" id="GO:0006508">
    <property type="term" value="P:proteolysis"/>
    <property type="evidence" value="ECO:0007669"/>
    <property type="project" value="UniProtKB-KW"/>
</dbReference>
<keyword evidence="1" id="KW-0732">Signal</keyword>
<dbReference type="PANTHER" id="PTHR43019:SF23">
    <property type="entry name" value="PROTEASE DO-LIKE 5, CHLOROPLASTIC"/>
    <property type="match status" value="1"/>
</dbReference>
<dbReference type="Gene3D" id="2.40.10.10">
    <property type="entry name" value="Trypsin-like serine proteases"/>
    <property type="match status" value="2"/>
</dbReference>
<dbReference type="EMBL" id="JACHHO010000004">
    <property type="protein sequence ID" value="MBB5205507.1"/>
    <property type="molecule type" value="Genomic_DNA"/>
</dbReference>
<organism evidence="2 3">
    <name type="scientific">Inhella inkyongensis</name>
    <dbReference type="NCBI Taxonomy" id="392593"/>
    <lineage>
        <taxon>Bacteria</taxon>
        <taxon>Pseudomonadati</taxon>
        <taxon>Pseudomonadota</taxon>
        <taxon>Betaproteobacteria</taxon>
        <taxon>Burkholderiales</taxon>
        <taxon>Sphaerotilaceae</taxon>
        <taxon>Inhella</taxon>
    </lineage>
</organism>
<feature type="signal peptide" evidence="1">
    <location>
        <begin position="1"/>
        <end position="19"/>
    </location>
</feature>
<dbReference type="AlphaFoldDB" id="A0A840S2S7"/>
<dbReference type="InterPro" id="IPR009003">
    <property type="entry name" value="Peptidase_S1_PA"/>
</dbReference>
<dbReference type="PANTHER" id="PTHR43019">
    <property type="entry name" value="SERINE ENDOPROTEASE DEGS"/>
    <property type="match status" value="1"/>
</dbReference>
<reference evidence="2 3" key="1">
    <citation type="submission" date="2020-08" db="EMBL/GenBank/DDBJ databases">
        <title>Genomic Encyclopedia of Type Strains, Phase IV (KMG-IV): sequencing the most valuable type-strain genomes for metagenomic binning, comparative biology and taxonomic classification.</title>
        <authorList>
            <person name="Goeker M."/>
        </authorList>
    </citation>
    <scope>NUCLEOTIDE SEQUENCE [LARGE SCALE GENOMIC DNA]</scope>
    <source>
        <strain evidence="2 3">DSM 23958</strain>
    </source>
</reference>
<dbReference type="Proteomes" id="UP000554837">
    <property type="component" value="Unassembled WGS sequence"/>
</dbReference>
<proteinExistence type="predicted"/>
<keyword evidence="2" id="KW-0378">Hydrolase</keyword>
<gene>
    <name evidence="2" type="ORF">HNQ51_002826</name>
</gene>
<dbReference type="GO" id="GO:0008233">
    <property type="term" value="F:peptidase activity"/>
    <property type="evidence" value="ECO:0007669"/>
    <property type="project" value="UniProtKB-KW"/>
</dbReference>
<name>A0A840S2S7_9BURK</name>
<sequence length="253" mass="26659">MHRRAALAGLLCLSPALHAGLPELIASAKPAVVLVGTYAETDSPRFTFRGTGFVVNEGRSIVTNAHVLPDPSSLASERRVVVQLWRGPGRWEMREVQNQALARVHDLVLLALQGAPAPVSLRLAGESLMREGAEVALMGFPIGGVLGFAHVTHRGVVASVTGIVLPQASAQTLSPAAVRQLREGSFDIYQLDAVAYPGNSGGPLFDVATGEVIGVVNMVLTKGTRESALSAPTGITYALPIRHVHALLRQPPP</sequence>
<accession>A0A840S2S7</accession>
<dbReference type="InterPro" id="IPR043504">
    <property type="entry name" value="Peptidase_S1_PA_chymotrypsin"/>
</dbReference>
<comment type="caution">
    <text evidence="2">The sequence shown here is derived from an EMBL/GenBank/DDBJ whole genome shotgun (WGS) entry which is preliminary data.</text>
</comment>
<dbReference type="OrthoDB" id="212300at2"/>
<keyword evidence="2" id="KW-0645">Protease</keyword>
<evidence type="ECO:0000313" key="2">
    <source>
        <dbReference type="EMBL" id="MBB5205507.1"/>
    </source>
</evidence>
<feature type="chain" id="PRO_5032449065" evidence="1">
    <location>
        <begin position="20"/>
        <end position="253"/>
    </location>
</feature>
<keyword evidence="3" id="KW-1185">Reference proteome</keyword>
<evidence type="ECO:0000313" key="3">
    <source>
        <dbReference type="Proteomes" id="UP000554837"/>
    </source>
</evidence>